<dbReference type="KEGG" id="ttq:NIES37_21050"/>
<keyword evidence="2" id="KW-1185">Reference proteome</keyword>
<proteinExistence type="predicted"/>
<accession>A0A1Z4MXD8</accession>
<gene>
    <name evidence="1" type="ORF">NIES37_21050</name>
</gene>
<reference evidence="1 2" key="1">
    <citation type="submission" date="2017-06" db="EMBL/GenBank/DDBJ databases">
        <title>Genome sequencing of cyanobaciteial culture collection at National Institute for Environmental Studies (NIES).</title>
        <authorList>
            <person name="Hirose Y."/>
            <person name="Shimura Y."/>
            <person name="Fujisawa T."/>
            <person name="Nakamura Y."/>
            <person name="Kawachi M."/>
        </authorList>
    </citation>
    <scope>NUCLEOTIDE SEQUENCE [LARGE SCALE GENOMIC DNA]</scope>
    <source>
        <strain evidence="1 2">NIES-37</strain>
    </source>
</reference>
<dbReference type="Proteomes" id="UP000218785">
    <property type="component" value="Chromosome"/>
</dbReference>
<name>A0A1Z4MXD8_9CYAN</name>
<dbReference type="AlphaFoldDB" id="A0A1Z4MXD8"/>
<evidence type="ECO:0000313" key="1">
    <source>
        <dbReference type="EMBL" id="BAY98157.1"/>
    </source>
</evidence>
<dbReference type="RefSeq" id="WP_096575359.1">
    <property type="nucleotide sequence ID" value="NZ_CAWNJS010000001.1"/>
</dbReference>
<organism evidence="1 2">
    <name type="scientific">Tolypothrix tenuis PCC 7101</name>
    <dbReference type="NCBI Taxonomy" id="231146"/>
    <lineage>
        <taxon>Bacteria</taxon>
        <taxon>Bacillati</taxon>
        <taxon>Cyanobacteriota</taxon>
        <taxon>Cyanophyceae</taxon>
        <taxon>Nostocales</taxon>
        <taxon>Tolypothrichaceae</taxon>
        <taxon>Tolypothrix</taxon>
    </lineage>
</organism>
<dbReference type="EMBL" id="AP018248">
    <property type="protein sequence ID" value="BAY98157.1"/>
    <property type="molecule type" value="Genomic_DNA"/>
</dbReference>
<sequence length="207" mass="23872">MLISNELRWFYPGKLPENMQMWFQQHCLVNPSQPPEAREDVYLYSPGCDYLGIKLRQGRLEVKWRQAELGVMSFGDLITGKAEKWGKWLCEDTNAESFQPAMVLGNPVWVSVKKVRYSQLFQVFADYAIQPVTAKERLNNGCSVEITNLVVAENAWWSIAFEAFGEDSCIRENLQATAKWVFHTDRNFPLAIANSYAYPHWLEVISP</sequence>
<protein>
    <submittedName>
        <fullName evidence="1">Uncharacterized protein</fullName>
    </submittedName>
</protein>
<evidence type="ECO:0000313" key="2">
    <source>
        <dbReference type="Proteomes" id="UP000218785"/>
    </source>
</evidence>